<reference evidence="13" key="2">
    <citation type="submission" date="2025-09" db="UniProtKB">
        <authorList>
            <consortium name="Ensembl"/>
        </authorList>
    </citation>
    <scope>IDENTIFICATION</scope>
    <source>
        <strain evidence="13">Glennie</strain>
    </source>
</reference>
<evidence type="ECO:0000256" key="6">
    <source>
        <dbReference type="ARBA" id="ARBA00023136"/>
    </source>
</evidence>
<protein>
    <submittedName>
        <fullName evidence="13">Myelin protein zero like 1</fullName>
    </submittedName>
</protein>
<dbReference type="PROSITE" id="PS50835">
    <property type="entry name" value="IG_LIKE"/>
    <property type="match status" value="1"/>
</dbReference>
<keyword evidence="4" id="KW-0732">Signal</keyword>
<dbReference type="InterPro" id="IPR003599">
    <property type="entry name" value="Ig_sub"/>
</dbReference>
<dbReference type="GeneTree" id="ENSGT01030000234556"/>
<sequence>VSVGAGAGGSSEASRTCPFLPSCALPGTTRVLALEVFTPAEVFAANGTQVKLECTFKSENVVTNSTSFSWSFLAEGQHYPVSFFHYSQEKVYLGDYPLFAGRVTWAGNINKNDLSINIKKVQFKHNGTYICDAKNPPDIVSQPGHIRLLVVKKENLPEKQKNFPIWEVVGIVTAVVLGFTLLIVTVLAVCSHKRNNKRDYTGRSTSESLMSPVKQAPRKSPSDTEGLVNSLPAGSHQGPVIYAQLDHSGGQHSNKINKSESVVYADIRKN</sequence>
<evidence type="ECO:0000256" key="9">
    <source>
        <dbReference type="ARBA" id="ARBA00023319"/>
    </source>
</evidence>
<dbReference type="InterPro" id="IPR013783">
    <property type="entry name" value="Ig-like_fold"/>
</dbReference>
<accession>F7AWS5</accession>
<dbReference type="Pfam" id="PF07686">
    <property type="entry name" value="V-set"/>
    <property type="match status" value="1"/>
</dbReference>
<evidence type="ECO:0000313" key="14">
    <source>
        <dbReference type="Proteomes" id="UP000002279"/>
    </source>
</evidence>
<dbReference type="SUPFAM" id="SSF48726">
    <property type="entry name" value="Immunoglobulin"/>
    <property type="match status" value="1"/>
</dbReference>
<proteinExistence type="inferred from homology"/>
<reference evidence="13" key="1">
    <citation type="submission" date="2025-08" db="UniProtKB">
        <authorList>
            <consortium name="Ensembl"/>
        </authorList>
    </citation>
    <scope>IDENTIFICATION</scope>
    <source>
        <strain evidence="13">Glennie</strain>
    </source>
</reference>
<dbReference type="Gene3D" id="2.60.40.10">
    <property type="entry name" value="Immunoglobulins"/>
    <property type="match status" value="1"/>
</dbReference>
<dbReference type="Bgee" id="ENSOANG00000003882">
    <property type="expression patterns" value="Expressed in testis and 7 other cell types or tissues"/>
</dbReference>
<evidence type="ECO:0000313" key="13">
    <source>
        <dbReference type="Ensembl" id="ENSOANP00000006147.3"/>
    </source>
</evidence>
<organism evidence="13 14">
    <name type="scientific">Ornithorhynchus anatinus</name>
    <name type="common">Duckbill platypus</name>
    <dbReference type="NCBI Taxonomy" id="9258"/>
    <lineage>
        <taxon>Eukaryota</taxon>
        <taxon>Metazoa</taxon>
        <taxon>Chordata</taxon>
        <taxon>Craniata</taxon>
        <taxon>Vertebrata</taxon>
        <taxon>Euteleostomi</taxon>
        <taxon>Mammalia</taxon>
        <taxon>Monotremata</taxon>
        <taxon>Ornithorhynchidae</taxon>
        <taxon>Ornithorhynchus</taxon>
    </lineage>
</organism>
<feature type="transmembrane region" description="Helical" evidence="11">
    <location>
        <begin position="165"/>
        <end position="190"/>
    </location>
</feature>
<keyword evidence="9" id="KW-0393">Immunoglobulin domain</keyword>
<keyword evidence="14" id="KW-1185">Reference proteome</keyword>
<evidence type="ECO:0000256" key="3">
    <source>
        <dbReference type="ARBA" id="ARBA00022692"/>
    </source>
</evidence>
<dbReference type="PRINTS" id="PR00213">
    <property type="entry name" value="MYELINP0"/>
</dbReference>
<dbReference type="STRING" id="9258.ENSOANP00000006147"/>
<comment type="similarity">
    <text evidence="2">Belongs to the myelin P0 protein family.</text>
</comment>
<dbReference type="InterPro" id="IPR036179">
    <property type="entry name" value="Ig-like_dom_sf"/>
</dbReference>
<feature type="region of interest" description="Disordered" evidence="10">
    <location>
        <begin position="196"/>
        <end position="235"/>
    </location>
</feature>
<dbReference type="InterPro" id="IPR013106">
    <property type="entry name" value="Ig_V-set"/>
</dbReference>
<evidence type="ECO:0000256" key="11">
    <source>
        <dbReference type="SAM" id="Phobius"/>
    </source>
</evidence>
<keyword evidence="5 11" id="KW-1133">Transmembrane helix</keyword>
<dbReference type="HOGENOM" id="CLU_090350_3_0_1"/>
<dbReference type="InParanoid" id="F7AWS5"/>
<gene>
    <name evidence="13" type="primary">MPZL1</name>
</gene>
<comment type="subcellular location">
    <subcellularLocation>
        <location evidence="1">Membrane</location>
        <topology evidence="1">Single-pass type I membrane protein</topology>
    </subcellularLocation>
</comment>
<dbReference type="GO" id="GO:0005886">
    <property type="term" value="C:plasma membrane"/>
    <property type="evidence" value="ECO:0000318"/>
    <property type="project" value="GO_Central"/>
</dbReference>
<keyword evidence="3 11" id="KW-0812">Transmembrane</keyword>
<evidence type="ECO:0000256" key="10">
    <source>
        <dbReference type="SAM" id="MobiDB-lite"/>
    </source>
</evidence>
<dbReference type="AlphaFoldDB" id="F7AWS5"/>
<dbReference type="InterPro" id="IPR000920">
    <property type="entry name" value="Myelin_P0-rel"/>
</dbReference>
<evidence type="ECO:0000256" key="7">
    <source>
        <dbReference type="ARBA" id="ARBA00023157"/>
    </source>
</evidence>
<evidence type="ECO:0000256" key="2">
    <source>
        <dbReference type="ARBA" id="ARBA00007180"/>
    </source>
</evidence>
<dbReference type="InterPro" id="IPR007110">
    <property type="entry name" value="Ig-like_dom"/>
</dbReference>
<dbReference type="FunCoup" id="F7AWS5">
    <property type="interactions" value="1024"/>
</dbReference>
<dbReference type="SMART" id="SM00406">
    <property type="entry name" value="IGv"/>
    <property type="match status" value="1"/>
</dbReference>
<evidence type="ECO:0000259" key="12">
    <source>
        <dbReference type="PROSITE" id="PS50835"/>
    </source>
</evidence>
<evidence type="ECO:0000256" key="8">
    <source>
        <dbReference type="ARBA" id="ARBA00023180"/>
    </source>
</evidence>
<evidence type="ECO:0000256" key="1">
    <source>
        <dbReference type="ARBA" id="ARBA00004479"/>
    </source>
</evidence>
<dbReference type="PANTHER" id="PTHR13869">
    <property type="entry name" value="MYELIN P0 RELATED"/>
    <property type="match status" value="1"/>
</dbReference>
<name>F7AWS5_ORNAN</name>
<evidence type="ECO:0000256" key="5">
    <source>
        <dbReference type="ARBA" id="ARBA00022989"/>
    </source>
</evidence>
<dbReference type="eggNOG" id="ENOG502QUEQ">
    <property type="taxonomic scope" value="Eukaryota"/>
</dbReference>
<feature type="domain" description="Ig-like" evidence="12">
    <location>
        <begin position="26"/>
        <end position="141"/>
    </location>
</feature>
<keyword evidence="6 11" id="KW-0472">Membrane</keyword>
<dbReference type="SMART" id="SM00409">
    <property type="entry name" value="IG"/>
    <property type="match status" value="1"/>
</dbReference>
<dbReference type="Ensembl" id="ENSOANT00000006149.3">
    <property type="protein sequence ID" value="ENSOANP00000006147.3"/>
    <property type="gene ID" value="ENSOANG00000003882.3"/>
</dbReference>
<evidence type="ECO:0000256" key="4">
    <source>
        <dbReference type="ARBA" id="ARBA00022729"/>
    </source>
</evidence>
<keyword evidence="8" id="KW-0325">Glycoprotein</keyword>
<dbReference type="PANTHER" id="PTHR13869:SF19">
    <property type="entry name" value="MYELIN PROTEIN ZERO-LIKE PROTEIN 1"/>
    <property type="match status" value="1"/>
</dbReference>
<dbReference type="Proteomes" id="UP000002279">
    <property type="component" value="Unplaced"/>
</dbReference>
<keyword evidence="7" id="KW-1015">Disulfide bond</keyword>
<dbReference type="FunFam" id="2.60.40.10:FF:000193">
    <property type="entry name" value="Myelin protein zero-like 1 like"/>
    <property type="match status" value="1"/>
</dbReference>